<feature type="transmembrane region" description="Helical" evidence="3">
    <location>
        <begin position="135"/>
        <end position="156"/>
    </location>
</feature>
<feature type="domain" description="EamA" evidence="4">
    <location>
        <begin position="31"/>
        <end position="178"/>
    </location>
</feature>
<proteinExistence type="inferred from homology"/>
<reference evidence="6" key="1">
    <citation type="journal article" date="2019" name="Int. J. Syst. Evol. Microbiol.">
        <title>The Global Catalogue of Microorganisms (GCM) 10K type strain sequencing project: providing services to taxonomists for standard genome sequencing and annotation.</title>
        <authorList>
            <consortium name="The Broad Institute Genomics Platform"/>
            <consortium name="The Broad Institute Genome Sequencing Center for Infectious Disease"/>
            <person name="Wu L."/>
            <person name="Ma J."/>
        </authorList>
    </citation>
    <scope>NUCLEOTIDE SEQUENCE [LARGE SCALE GENOMIC DNA]</scope>
    <source>
        <strain evidence="6">CGMCC 1.15480</strain>
    </source>
</reference>
<dbReference type="SUPFAM" id="SSF103481">
    <property type="entry name" value="Multidrug resistance efflux transporter EmrE"/>
    <property type="match status" value="2"/>
</dbReference>
<gene>
    <name evidence="5" type="ORF">GCM10011512_13570</name>
</gene>
<accession>A0ABQ1P260</accession>
<dbReference type="Pfam" id="PF00892">
    <property type="entry name" value="EamA"/>
    <property type="match status" value="2"/>
</dbReference>
<evidence type="ECO:0000256" key="2">
    <source>
        <dbReference type="SAM" id="MobiDB-lite"/>
    </source>
</evidence>
<organism evidence="5 6">
    <name type="scientific">Tersicoccus solisilvae</name>
    <dbReference type="NCBI Taxonomy" id="1882339"/>
    <lineage>
        <taxon>Bacteria</taxon>
        <taxon>Bacillati</taxon>
        <taxon>Actinomycetota</taxon>
        <taxon>Actinomycetes</taxon>
        <taxon>Micrococcales</taxon>
        <taxon>Micrococcaceae</taxon>
        <taxon>Tersicoccus</taxon>
    </lineage>
</organism>
<name>A0ABQ1P260_9MICC</name>
<dbReference type="InterPro" id="IPR052756">
    <property type="entry name" value="Alkyne_AA_exporter"/>
</dbReference>
<protein>
    <submittedName>
        <fullName evidence="5">Membrane protein</fullName>
    </submittedName>
</protein>
<keyword evidence="3" id="KW-0472">Membrane</keyword>
<dbReference type="PANTHER" id="PTHR12715">
    <property type="entry name" value="TRANSPORTER, DRUG/METABOLITE EXPORTER FAMILY"/>
    <property type="match status" value="1"/>
</dbReference>
<keyword evidence="3" id="KW-1133">Transmembrane helix</keyword>
<evidence type="ECO:0000313" key="5">
    <source>
        <dbReference type="EMBL" id="GGC87915.1"/>
    </source>
</evidence>
<keyword evidence="6" id="KW-1185">Reference proteome</keyword>
<feature type="transmembrane region" description="Helical" evidence="3">
    <location>
        <begin position="163"/>
        <end position="182"/>
    </location>
</feature>
<evidence type="ECO:0000256" key="3">
    <source>
        <dbReference type="SAM" id="Phobius"/>
    </source>
</evidence>
<feature type="transmembrane region" description="Helical" evidence="3">
    <location>
        <begin position="31"/>
        <end position="54"/>
    </location>
</feature>
<dbReference type="Proteomes" id="UP000597761">
    <property type="component" value="Unassembled WGS sequence"/>
</dbReference>
<feature type="transmembrane region" description="Helical" evidence="3">
    <location>
        <begin position="60"/>
        <end position="82"/>
    </location>
</feature>
<feature type="transmembrane region" description="Helical" evidence="3">
    <location>
        <begin position="219"/>
        <end position="236"/>
    </location>
</feature>
<feature type="region of interest" description="Disordered" evidence="2">
    <location>
        <begin position="1"/>
        <end position="20"/>
    </location>
</feature>
<keyword evidence="3" id="KW-0812">Transmembrane</keyword>
<feature type="domain" description="EamA" evidence="4">
    <location>
        <begin position="189"/>
        <end position="323"/>
    </location>
</feature>
<dbReference type="InterPro" id="IPR000620">
    <property type="entry name" value="EamA_dom"/>
</dbReference>
<evidence type="ECO:0000256" key="1">
    <source>
        <dbReference type="ARBA" id="ARBA00007362"/>
    </source>
</evidence>
<dbReference type="PANTHER" id="PTHR12715:SF4">
    <property type="entry name" value="EAMA DOMAIN-CONTAINING PROTEIN"/>
    <property type="match status" value="1"/>
</dbReference>
<feature type="transmembrane region" description="Helical" evidence="3">
    <location>
        <begin position="248"/>
        <end position="271"/>
    </location>
</feature>
<feature type="transmembrane region" description="Helical" evidence="3">
    <location>
        <begin position="283"/>
        <end position="300"/>
    </location>
</feature>
<comment type="caution">
    <text evidence="5">The sequence shown here is derived from an EMBL/GenBank/DDBJ whole genome shotgun (WGS) entry which is preliminary data.</text>
</comment>
<dbReference type="InterPro" id="IPR037185">
    <property type="entry name" value="EmrE-like"/>
</dbReference>
<feature type="transmembrane region" description="Helical" evidence="3">
    <location>
        <begin position="103"/>
        <end position="123"/>
    </location>
</feature>
<dbReference type="EMBL" id="BMJI01000005">
    <property type="protein sequence ID" value="GGC87915.1"/>
    <property type="molecule type" value="Genomic_DNA"/>
</dbReference>
<dbReference type="RefSeq" id="WP_188667567.1">
    <property type="nucleotide sequence ID" value="NZ_BMJI01000005.1"/>
</dbReference>
<sequence>MTKATTGGTGSGDTSPSAAGAGSAATGGGGLLWAAIGVTVLLWASAFVGIRAAAHDFSPGALTLGRVAVGSAALAVIHLVVLRRRARRSPVATGGTGRARVPGRVLMLVILWGVAWFGVYNVALNAAEQHVDAGTASLLVNLAPMIVAVLAGLVLGEGFPRRLIAGMLVALAGVAVIAVSTSTGRFDLVGVLLGLLAAIVYGSAATLQKSLLRRIDASTMTVLGCVAGTVACLPFASDLVRAVATAPLSSVLAVVYLGIFPTAIAFTTWGYVLSRASAGRTAASTYAVPPVVVLLSWLVLQEAPPAAALLGGALALAGVAVATWKRRGRSGRRRRLRWWGA</sequence>
<evidence type="ECO:0000259" key="4">
    <source>
        <dbReference type="Pfam" id="PF00892"/>
    </source>
</evidence>
<feature type="transmembrane region" description="Helical" evidence="3">
    <location>
        <begin position="306"/>
        <end position="324"/>
    </location>
</feature>
<feature type="transmembrane region" description="Helical" evidence="3">
    <location>
        <begin position="188"/>
        <end position="207"/>
    </location>
</feature>
<comment type="similarity">
    <text evidence="1">Belongs to the EamA transporter family.</text>
</comment>
<evidence type="ECO:0000313" key="6">
    <source>
        <dbReference type="Proteomes" id="UP000597761"/>
    </source>
</evidence>